<dbReference type="PANTHER" id="PTHR13155:SF1">
    <property type="entry name" value="A-KINASE ANCHOR PROTEIN 10, MITOCHONDRIAL"/>
    <property type="match status" value="1"/>
</dbReference>
<dbReference type="FunCoup" id="K1VMI0">
    <property type="interactions" value="49"/>
</dbReference>
<dbReference type="InterPro" id="IPR036305">
    <property type="entry name" value="RGS_sf"/>
</dbReference>
<dbReference type="InterPro" id="IPR016137">
    <property type="entry name" value="RGS"/>
</dbReference>
<accession>K1VMI0</accession>
<evidence type="ECO:0000259" key="3">
    <source>
        <dbReference type="PROSITE" id="PS50132"/>
    </source>
</evidence>
<gene>
    <name evidence="4" type="ORF">A1Q2_07724</name>
</gene>
<reference evidence="4 5" key="1">
    <citation type="journal article" date="2012" name="Eukaryot. Cell">
        <title>Genome sequence of the Trichosporon asahii environmental strain CBS 8904.</title>
        <authorList>
            <person name="Yang R.Y."/>
            <person name="Li H.T."/>
            <person name="Zhu H."/>
            <person name="Zhou G.P."/>
            <person name="Wang M."/>
            <person name="Wang L."/>
        </authorList>
    </citation>
    <scope>NUCLEOTIDE SEQUENCE [LARGE SCALE GENOMIC DNA]</scope>
    <source>
        <strain evidence="4 5">CBS 8904</strain>
    </source>
</reference>
<dbReference type="GO" id="GO:0008104">
    <property type="term" value="P:intracellular protein localization"/>
    <property type="evidence" value="ECO:0007669"/>
    <property type="project" value="TreeGrafter"/>
</dbReference>
<evidence type="ECO:0000313" key="5">
    <source>
        <dbReference type="Proteomes" id="UP000006757"/>
    </source>
</evidence>
<evidence type="ECO:0000313" key="4">
    <source>
        <dbReference type="EMBL" id="EKC97927.1"/>
    </source>
</evidence>
<proteinExistence type="predicted"/>
<feature type="transmembrane region" description="Helical" evidence="2">
    <location>
        <begin position="508"/>
        <end position="534"/>
    </location>
</feature>
<dbReference type="SMART" id="SM00315">
    <property type="entry name" value="RGS"/>
    <property type="match status" value="1"/>
</dbReference>
<dbReference type="InterPro" id="IPR052246">
    <property type="entry name" value="Cell_Polariz_PKAAnc"/>
</dbReference>
<dbReference type="Gene3D" id="1.10.167.10">
    <property type="entry name" value="Regulator of G-protein Signalling 4, domain 2"/>
    <property type="match status" value="1"/>
</dbReference>
<dbReference type="OrthoDB" id="5584247at2759"/>
<dbReference type="InParanoid" id="K1VMI0"/>
<sequence>MGRGQDAVDGGIEWLYSIKKTTEEDLLVRATYKETNGVTWHATASGSAGCTSDAPHRGGTGTKARFSPGLHVTSPSQAFFVPLDLTCTSPTVLTRLPIQLSDSPQMESVGEKQNLRVDTARNADQPHMTPPVTPTTGRDKSSKRNSRYLNLKRLPTLQEVLDRRTRTPLDLFCFYIFLQRENSEDVLDFWLDVQQHENLCKAYFKDLRRSGRPVAEDWPEFAQYARSNGSYITPYLNLNETAGDERDEVSPGTEGWGEGQQQTTERSQDELAPLPPAHTRGHDDSSPLASPVAQSPLLEESMHGSHTSLPGVRGRTSRASLRGWAQRKATRAPTVFARDRAIEKQALVDSAERIYLRYLLPGAEREIYLPPALRMTNFPVSENGHVSPQIPDLFHAQKLFIFRALEQDAFPRFLRAKAFGNLTPMSSLLHLILGLVVLWGAFVLAFTFIFLDWSPKSHRLYVIIPFFFAFNLLLAAYYSLSPILAFLFQSETTPFHLITIREAYVRKLLFLRALWVEALAILLTAIFTIIFTLVPGKRL</sequence>
<dbReference type="Pfam" id="PF00615">
    <property type="entry name" value="RGS"/>
    <property type="match status" value="1"/>
</dbReference>
<keyword evidence="2" id="KW-1133">Transmembrane helix</keyword>
<dbReference type="HOGENOM" id="CLU_029881_1_1_1"/>
<feature type="transmembrane region" description="Helical" evidence="2">
    <location>
        <begin position="463"/>
        <end position="488"/>
    </location>
</feature>
<dbReference type="STRING" id="1220162.K1VMI0"/>
<dbReference type="EMBL" id="AMBO01000400">
    <property type="protein sequence ID" value="EKC97927.1"/>
    <property type="molecule type" value="Genomic_DNA"/>
</dbReference>
<keyword evidence="2" id="KW-0812">Transmembrane</keyword>
<evidence type="ECO:0000256" key="1">
    <source>
        <dbReference type="SAM" id="MobiDB-lite"/>
    </source>
</evidence>
<feature type="transmembrane region" description="Helical" evidence="2">
    <location>
        <begin position="428"/>
        <end position="451"/>
    </location>
</feature>
<name>K1VMI0_TRIAC</name>
<evidence type="ECO:0000256" key="2">
    <source>
        <dbReference type="SAM" id="Phobius"/>
    </source>
</evidence>
<feature type="region of interest" description="Disordered" evidence="1">
    <location>
        <begin position="120"/>
        <end position="144"/>
    </location>
</feature>
<comment type="caution">
    <text evidence="4">The sequence shown here is derived from an EMBL/GenBank/DDBJ whole genome shotgun (WGS) entry which is preliminary data.</text>
</comment>
<feature type="domain" description="RGS" evidence="3">
    <location>
        <begin position="391"/>
        <end position="423"/>
    </location>
</feature>
<dbReference type="AlphaFoldDB" id="K1VMI0"/>
<keyword evidence="5" id="KW-1185">Reference proteome</keyword>
<dbReference type="PANTHER" id="PTHR13155">
    <property type="entry name" value="A-KINASE ANCHOR PROTEINS"/>
    <property type="match status" value="1"/>
</dbReference>
<keyword evidence="2" id="KW-0472">Membrane</keyword>
<dbReference type="GO" id="GO:0005886">
    <property type="term" value="C:plasma membrane"/>
    <property type="evidence" value="ECO:0007669"/>
    <property type="project" value="TreeGrafter"/>
</dbReference>
<dbReference type="SUPFAM" id="SSF48097">
    <property type="entry name" value="Regulator of G-protein signaling, RGS"/>
    <property type="match status" value="1"/>
</dbReference>
<protein>
    <submittedName>
        <fullName evidence="4">Bud site selection-related protein</fullName>
    </submittedName>
</protein>
<dbReference type="PROSITE" id="PS50132">
    <property type="entry name" value="RGS"/>
    <property type="match status" value="2"/>
</dbReference>
<feature type="region of interest" description="Disordered" evidence="1">
    <location>
        <begin position="243"/>
        <end position="324"/>
    </location>
</feature>
<feature type="domain" description="RGS" evidence="3">
    <location>
        <begin position="160"/>
        <end position="218"/>
    </location>
</feature>
<dbReference type="Proteomes" id="UP000006757">
    <property type="component" value="Unassembled WGS sequence"/>
</dbReference>
<feature type="region of interest" description="Disordered" evidence="1">
    <location>
        <begin position="42"/>
        <end position="68"/>
    </location>
</feature>
<dbReference type="InterPro" id="IPR044926">
    <property type="entry name" value="RGS_subdomain_2"/>
</dbReference>
<dbReference type="eggNOG" id="ENOG502QRI8">
    <property type="taxonomic scope" value="Eukaryota"/>
</dbReference>
<organism evidence="4 5">
    <name type="scientific">Trichosporon asahii var. asahii (strain CBS 8904)</name>
    <name type="common">Yeast</name>
    <dbReference type="NCBI Taxonomy" id="1220162"/>
    <lineage>
        <taxon>Eukaryota</taxon>
        <taxon>Fungi</taxon>
        <taxon>Dikarya</taxon>
        <taxon>Basidiomycota</taxon>
        <taxon>Agaricomycotina</taxon>
        <taxon>Tremellomycetes</taxon>
        <taxon>Trichosporonales</taxon>
        <taxon>Trichosporonaceae</taxon>
        <taxon>Trichosporon</taxon>
    </lineage>
</organism>
<dbReference type="OMA" id="WAPIREP"/>